<feature type="region of interest" description="Disordered" evidence="6">
    <location>
        <begin position="648"/>
        <end position="671"/>
    </location>
</feature>
<dbReference type="Gene3D" id="4.10.240.10">
    <property type="entry name" value="Zn(2)-C6 fungal-type DNA-binding domain"/>
    <property type="match status" value="1"/>
</dbReference>
<evidence type="ECO:0000256" key="2">
    <source>
        <dbReference type="ARBA" id="ARBA00023015"/>
    </source>
</evidence>
<keyword evidence="5" id="KW-0539">Nucleus</keyword>
<dbReference type="GO" id="GO:0000981">
    <property type="term" value="F:DNA-binding transcription factor activity, RNA polymerase II-specific"/>
    <property type="evidence" value="ECO:0007669"/>
    <property type="project" value="InterPro"/>
</dbReference>
<feature type="region of interest" description="Disordered" evidence="6">
    <location>
        <begin position="1"/>
        <end position="31"/>
    </location>
</feature>
<dbReference type="GeneID" id="70247269"/>
<proteinExistence type="predicted"/>
<evidence type="ECO:0000256" key="1">
    <source>
        <dbReference type="ARBA" id="ARBA00004123"/>
    </source>
</evidence>
<evidence type="ECO:0000256" key="4">
    <source>
        <dbReference type="ARBA" id="ARBA00023163"/>
    </source>
</evidence>
<evidence type="ECO:0000256" key="3">
    <source>
        <dbReference type="ARBA" id="ARBA00023125"/>
    </source>
</evidence>
<comment type="caution">
    <text evidence="8">The sequence shown here is derived from an EMBL/GenBank/DDBJ whole genome shotgun (WGS) entry which is preliminary data.</text>
</comment>
<dbReference type="CDD" id="cd00067">
    <property type="entry name" value="GAL4"/>
    <property type="match status" value="1"/>
</dbReference>
<evidence type="ECO:0000313" key="8">
    <source>
        <dbReference type="EMBL" id="KAH8693189.1"/>
    </source>
</evidence>
<comment type="subcellular location">
    <subcellularLocation>
        <location evidence="1">Nucleus</location>
    </subcellularLocation>
</comment>
<dbReference type="InterPro" id="IPR036864">
    <property type="entry name" value="Zn2-C6_fun-type_DNA-bd_sf"/>
</dbReference>
<keyword evidence="9" id="KW-1185">Reference proteome</keyword>
<dbReference type="EMBL" id="JAJTJA010000010">
    <property type="protein sequence ID" value="KAH8693189.1"/>
    <property type="molecule type" value="Genomic_DNA"/>
</dbReference>
<dbReference type="AlphaFoldDB" id="A0AAD4KQH3"/>
<keyword evidence="3" id="KW-0238">DNA-binding</keyword>
<dbReference type="Proteomes" id="UP001201262">
    <property type="component" value="Unassembled WGS sequence"/>
</dbReference>
<dbReference type="PANTHER" id="PTHR31845:SF10">
    <property type="entry name" value="ZN(II)2CYS6 TRANSCRIPTION FACTOR (EUROFUNG)"/>
    <property type="match status" value="1"/>
</dbReference>
<feature type="compositionally biased region" description="Basic and acidic residues" evidence="6">
    <location>
        <begin position="1"/>
        <end position="10"/>
    </location>
</feature>
<evidence type="ECO:0000313" key="9">
    <source>
        <dbReference type="Proteomes" id="UP001201262"/>
    </source>
</evidence>
<keyword evidence="2" id="KW-0805">Transcription regulation</keyword>
<sequence>MENTWRERGPDAGVMHSSNGKMKTLPRGGGSGPHACRTCAAAKVRCLPGGNGETRCQRCIRLQKDCVLQPTKERKKRSLGPRKTRVAVLEKKIDDIVTLLKASNEDTQDQNDRTDTSNTSASSPRDLPHSNISTLFLKRTPTAIYSEDAPNSHIPSPALQEPSNESSSTQGLPIQRSPDDSQSEPSSWTRKDACLNVYRSSMEIYFPFILVPLHMSAKELSETKPFLARTIFSVAHYKESGPHTERGKDLLRHLSERLLLEGEKTLDLLQGMLVYITWYRSFFYSGRQITTLFQMANSLLIDLGLNAPVRQDRYRTVQDVVSTLLQGVVNVPQQTLEEKRAFLGCFFMSSLLSYSSSGMEPIPYTPYVKECCEALIEAAEYPTDALAVEMIHIQSVMTCVRQAIPQGPVDLEKTHTLINFHINSAQQQLESLRKSWPTDKTLQEILLINYHYAEMVLYEIPVFLILNAPNFNPSFWKPDLKHDTIDYLSRLGACTSAVLDAFFAIQPKGYFHITTMLWKPFGRASIVLRKLAFLKEVPGWDYKKARERFDLPKVLDKVVSNAIEASKISSRAYPAAATPAPLPAEQPDEGKNVEALQNQNDMLLELASRMRRLKAGYIEAVRLDDAGLSVENMASVLVLPRSTDLAQLQNKQPQTQNADQQQSQQQPSALNGAGWQLQQSLQGTDMWSTEAGETLLAMDDDFWFGFWQDWQLHGD</sequence>
<dbReference type="PANTHER" id="PTHR31845">
    <property type="entry name" value="FINGER DOMAIN PROTEIN, PUTATIVE-RELATED"/>
    <property type="match status" value="1"/>
</dbReference>
<dbReference type="InterPro" id="IPR001138">
    <property type="entry name" value="Zn2Cys6_DnaBD"/>
</dbReference>
<protein>
    <recommendedName>
        <fullName evidence="7">Zn(2)-C6 fungal-type domain-containing protein</fullName>
    </recommendedName>
</protein>
<gene>
    <name evidence="8" type="ORF">BGW36DRAFT_386105</name>
</gene>
<dbReference type="InterPro" id="IPR051089">
    <property type="entry name" value="prtT"/>
</dbReference>
<reference evidence="8" key="1">
    <citation type="submission" date="2021-12" db="EMBL/GenBank/DDBJ databases">
        <title>Convergent genome expansion in fungi linked to evolution of root-endophyte symbiosis.</title>
        <authorList>
            <consortium name="DOE Joint Genome Institute"/>
            <person name="Ke Y.-H."/>
            <person name="Bonito G."/>
            <person name="Liao H.-L."/>
            <person name="Looney B."/>
            <person name="Rojas-Flechas A."/>
            <person name="Nash J."/>
            <person name="Hameed K."/>
            <person name="Schadt C."/>
            <person name="Martin F."/>
            <person name="Crous P.W."/>
            <person name="Miettinen O."/>
            <person name="Magnuson J.K."/>
            <person name="Labbe J."/>
            <person name="Jacobson D."/>
            <person name="Doktycz M.J."/>
            <person name="Veneault-Fourrey C."/>
            <person name="Kuo A."/>
            <person name="Mondo S."/>
            <person name="Calhoun S."/>
            <person name="Riley R."/>
            <person name="Ohm R."/>
            <person name="LaButti K."/>
            <person name="Andreopoulos B."/>
            <person name="Pangilinan J."/>
            <person name="Nolan M."/>
            <person name="Tritt A."/>
            <person name="Clum A."/>
            <person name="Lipzen A."/>
            <person name="Daum C."/>
            <person name="Barry K."/>
            <person name="Grigoriev I.V."/>
            <person name="Vilgalys R."/>
        </authorList>
    </citation>
    <scope>NUCLEOTIDE SEQUENCE</scope>
    <source>
        <strain evidence="8">PMI_201</strain>
    </source>
</reference>
<organism evidence="8 9">
    <name type="scientific">Talaromyces proteolyticus</name>
    <dbReference type="NCBI Taxonomy" id="1131652"/>
    <lineage>
        <taxon>Eukaryota</taxon>
        <taxon>Fungi</taxon>
        <taxon>Dikarya</taxon>
        <taxon>Ascomycota</taxon>
        <taxon>Pezizomycotina</taxon>
        <taxon>Eurotiomycetes</taxon>
        <taxon>Eurotiomycetidae</taxon>
        <taxon>Eurotiales</taxon>
        <taxon>Trichocomaceae</taxon>
        <taxon>Talaromyces</taxon>
        <taxon>Talaromyces sect. Bacilispori</taxon>
    </lineage>
</organism>
<feature type="region of interest" description="Disordered" evidence="6">
    <location>
        <begin position="104"/>
        <end position="132"/>
    </location>
</feature>
<feature type="domain" description="Zn(2)-C6 fungal-type" evidence="7">
    <location>
        <begin position="30"/>
        <end position="77"/>
    </location>
</feature>
<dbReference type="SUPFAM" id="SSF57701">
    <property type="entry name" value="Zn2/Cys6 DNA-binding domain"/>
    <property type="match status" value="1"/>
</dbReference>
<evidence type="ECO:0000256" key="5">
    <source>
        <dbReference type="ARBA" id="ARBA00023242"/>
    </source>
</evidence>
<dbReference type="GO" id="GO:0005634">
    <property type="term" value="C:nucleus"/>
    <property type="evidence" value="ECO:0007669"/>
    <property type="project" value="UniProtKB-SubCell"/>
</dbReference>
<keyword evidence="4" id="KW-0804">Transcription</keyword>
<evidence type="ECO:0000256" key="6">
    <source>
        <dbReference type="SAM" id="MobiDB-lite"/>
    </source>
</evidence>
<accession>A0AAD4KQH3</accession>
<dbReference type="RefSeq" id="XP_046069062.1">
    <property type="nucleotide sequence ID" value="XM_046216982.1"/>
</dbReference>
<name>A0AAD4KQH3_9EURO</name>
<evidence type="ECO:0000259" key="7">
    <source>
        <dbReference type="SMART" id="SM00066"/>
    </source>
</evidence>
<feature type="region of interest" description="Disordered" evidence="6">
    <location>
        <begin position="146"/>
        <end position="188"/>
    </location>
</feature>
<dbReference type="GO" id="GO:0008270">
    <property type="term" value="F:zinc ion binding"/>
    <property type="evidence" value="ECO:0007669"/>
    <property type="project" value="InterPro"/>
</dbReference>
<feature type="compositionally biased region" description="Polar residues" evidence="6">
    <location>
        <begin position="161"/>
        <end position="172"/>
    </location>
</feature>
<feature type="compositionally biased region" description="Low complexity" evidence="6">
    <location>
        <begin position="649"/>
        <end position="669"/>
    </location>
</feature>
<dbReference type="SMART" id="SM00066">
    <property type="entry name" value="GAL4"/>
    <property type="match status" value="1"/>
</dbReference>
<dbReference type="GO" id="GO:0000976">
    <property type="term" value="F:transcription cis-regulatory region binding"/>
    <property type="evidence" value="ECO:0007669"/>
    <property type="project" value="TreeGrafter"/>
</dbReference>